<gene>
    <name evidence="1" type="ORF">E5J99_12360</name>
</gene>
<dbReference type="EMBL" id="SRLD01000022">
    <property type="protein sequence ID" value="TGE15594.1"/>
    <property type="molecule type" value="Genomic_DNA"/>
</dbReference>
<name>A0A4Z0PKG6_9BACT</name>
<sequence length="27" mass="2972">MSGLTTGIYIVRLHTQAGTVVKRLVKE</sequence>
<keyword evidence="2" id="KW-1185">Reference proteome</keyword>
<evidence type="ECO:0000313" key="2">
    <source>
        <dbReference type="Proteomes" id="UP000297739"/>
    </source>
</evidence>
<reference evidence="1 2" key="1">
    <citation type="submission" date="2019-04" db="EMBL/GenBank/DDBJ databases">
        <authorList>
            <person name="Feng G."/>
            <person name="Zhang J."/>
            <person name="Zhu H."/>
        </authorList>
    </citation>
    <scope>NUCLEOTIDE SEQUENCE [LARGE SCALE GENOMIC DNA]</scope>
    <source>
        <strain evidence="1 2">JCM 17223</strain>
    </source>
</reference>
<dbReference type="RefSeq" id="WP_135498125.1">
    <property type="nucleotide sequence ID" value="NZ_SRLD01000022.1"/>
</dbReference>
<accession>A0A4Z0PKG6</accession>
<dbReference type="NCBIfam" id="TIGR04183">
    <property type="entry name" value="Por_Secre_tail"/>
    <property type="match status" value="1"/>
</dbReference>
<proteinExistence type="predicted"/>
<dbReference type="Proteomes" id="UP000297739">
    <property type="component" value="Unassembled WGS sequence"/>
</dbReference>
<protein>
    <submittedName>
        <fullName evidence="1">T9SS type A sorting domain-containing protein</fullName>
    </submittedName>
</protein>
<evidence type="ECO:0000313" key="1">
    <source>
        <dbReference type="EMBL" id="TGE15594.1"/>
    </source>
</evidence>
<comment type="caution">
    <text evidence="1">The sequence shown here is derived from an EMBL/GenBank/DDBJ whole genome shotgun (WGS) entry which is preliminary data.</text>
</comment>
<organism evidence="1 2">
    <name type="scientific">Hymenobacter elongatus</name>
    <dbReference type="NCBI Taxonomy" id="877208"/>
    <lineage>
        <taxon>Bacteria</taxon>
        <taxon>Pseudomonadati</taxon>
        <taxon>Bacteroidota</taxon>
        <taxon>Cytophagia</taxon>
        <taxon>Cytophagales</taxon>
        <taxon>Hymenobacteraceae</taxon>
        <taxon>Hymenobacter</taxon>
    </lineage>
</organism>
<dbReference type="InterPro" id="IPR026444">
    <property type="entry name" value="Secre_tail"/>
</dbReference>
<dbReference type="AlphaFoldDB" id="A0A4Z0PKG6"/>